<sequence>MYSSYYPIGTAGHRASSSFSYAPYASYGNAPYVQNSAMANSLAPPFHKPSVYSRPQAPVPQAAPEQVNGGINAVLEYDTQNMSAFLCWCAFGMLGQTRNPSKEFENVVVSILHATRLPKSTLIIALEYLNQRFSNSPSGPMSESDIFLKVVIALVLANKFNDDNTFTNRSWSGATGLKIEQINAEERSWLQAVSWQLNVVHFQPNIHTLEECWRTWMEKFACAPVSPPVSTPPSYSASVSPSQAYNYSSVPSSPAYDVANESSPINFTYDWSAPRNYMAQPIQYNVRANPYVPVQQSIWSYTPNQYQYVPQVSEQNYYGYANPYYNCSVATC</sequence>
<gene>
    <name evidence="1" type="ORF">A9F13_08g01694</name>
</gene>
<dbReference type="SUPFAM" id="SSF47954">
    <property type="entry name" value="Cyclin-like"/>
    <property type="match status" value="1"/>
</dbReference>
<dbReference type="Gene3D" id="1.10.472.10">
    <property type="entry name" value="Cyclin-like"/>
    <property type="match status" value="1"/>
</dbReference>
<dbReference type="PANTHER" id="PTHR15615">
    <property type="match status" value="1"/>
</dbReference>
<reference evidence="1 2" key="1">
    <citation type="submission" date="2017-04" db="EMBL/GenBank/DDBJ databases">
        <title>Draft genome of the yeast Clavispora lusitaniae type strain CBS 6936.</title>
        <authorList>
            <person name="Durrens P."/>
            <person name="Klopp C."/>
            <person name="Biteau N."/>
            <person name="Fitton-Ouhabi V."/>
            <person name="Dementhon K."/>
            <person name="Accoceberry I."/>
            <person name="Sherman D.J."/>
            <person name="Noel T."/>
        </authorList>
    </citation>
    <scope>NUCLEOTIDE SEQUENCE [LARGE SCALE GENOMIC DNA]</scope>
    <source>
        <strain evidence="1 2">CBS 6936</strain>
    </source>
</reference>
<protein>
    <submittedName>
        <fullName evidence="1">Uncharacterized protein</fullName>
    </submittedName>
</protein>
<dbReference type="Proteomes" id="UP000195602">
    <property type="component" value="Unassembled WGS sequence"/>
</dbReference>
<organism evidence="1 2">
    <name type="scientific">Clavispora lusitaniae</name>
    <name type="common">Candida lusitaniae</name>
    <dbReference type="NCBI Taxonomy" id="36911"/>
    <lineage>
        <taxon>Eukaryota</taxon>
        <taxon>Fungi</taxon>
        <taxon>Dikarya</taxon>
        <taxon>Ascomycota</taxon>
        <taxon>Saccharomycotina</taxon>
        <taxon>Pichiomycetes</taxon>
        <taxon>Metschnikowiaceae</taxon>
        <taxon>Clavispora</taxon>
    </lineage>
</organism>
<dbReference type="AlphaFoldDB" id="A0AA91PZV5"/>
<dbReference type="PANTHER" id="PTHR15615:SF27">
    <property type="entry name" value="PHO85 CYCLIN CLG1"/>
    <property type="match status" value="1"/>
</dbReference>
<dbReference type="CDD" id="cd20557">
    <property type="entry name" value="CYCLIN_ScPCL1-like"/>
    <property type="match status" value="1"/>
</dbReference>
<proteinExistence type="predicted"/>
<dbReference type="InterPro" id="IPR013922">
    <property type="entry name" value="Cyclin_PHO80-like"/>
</dbReference>
<evidence type="ECO:0000313" key="2">
    <source>
        <dbReference type="Proteomes" id="UP000195602"/>
    </source>
</evidence>
<dbReference type="GO" id="GO:0000307">
    <property type="term" value="C:cyclin-dependent protein kinase holoenzyme complex"/>
    <property type="evidence" value="ECO:0007669"/>
    <property type="project" value="TreeGrafter"/>
</dbReference>
<comment type="caution">
    <text evidence="1">The sequence shown here is derived from an EMBL/GenBank/DDBJ whole genome shotgun (WGS) entry which is preliminary data.</text>
</comment>
<evidence type="ECO:0000313" key="1">
    <source>
        <dbReference type="EMBL" id="OVF08467.1"/>
    </source>
</evidence>
<dbReference type="GO" id="GO:0005634">
    <property type="term" value="C:nucleus"/>
    <property type="evidence" value="ECO:0007669"/>
    <property type="project" value="TreeGrafter"/>
</dbReference>
<dbReference type="GO" id="GO:0016538">
    <property type="term" value="F:cyclin-dependent protein serine/threonine kinase regulator activity"/>
    <property type="evidence" value="ECO:0007669"/>
    <property type="project" value="TreeGrafter"/>
</dbReference>
<accession>A0AA91PZV5</accession>
<name>A0AA91PZV5_CLALS</name>
<dbReference type="EMBL" id="LYUB02000008">
    <property type="protein sequence ID" value="OVF08467.1"/>
    <property type="molecule type" value="Genomic_DNA"/>
</dbReference>
<dbReference type="InterPro" id="IPR036915">
    <property type="entry name" value="Cyclin-like_sf"/>
</dbReference>
<dbReference type="GO" id="GO:0019901">
    <property type="term" value="F:protein kinase binding"/>
    <property type="evidence" value="ECO:0007669"/>
    <property type="project" value="InterPro"/>
</dbReference>
<dbReference type="KEGG" id="clus:A9F13_08g01694"/>